<accession>A0A067RP92</accession>
<dbReference type="Pfam" id="PF23241">
    <property type="entry name" value="HAT_PRP39_C"/>
    <property type="match status" value="1"/>
</dbReference>
<dbReference type="Pfam" id="PF23240">
    <property type="entry name" value="HAT_PRP39_N"/>
    <property type="match status" value="1"/>
</dbReference>
<dbReference type="InterPro" id="IPR034217">
    <property type="entry name" value="SART3_RRM1"/>
</dbReference>
<dbReference type="SMART" id="SM00386">
    <property type="entry name" value="HAT"/>
    <property type="match status" value="8"/>
</dbReference>
<dbReference type="Proteomes" id="UP000027135">
    <property type="component" value="Unassembled WGS sequence"/>
</dbReference>
<dbReference type="InterPro" id="IPR008669">
    <property type="entry name" value="LSM_interact"/>
</dbReference>
<feature type="compositionally biased region" description="Basic and acidic residues" evidence="8">
    <location>
        <begin position="646"/>
        <end position="660"/>
    </location>
</feature>
<dbReference type="CDD" id="cd12392">
    <property type="entry name" value="RRM2_SART3"/>
    <property type="match status" value="1"/>
</dbReference>
<feature type="compositionally biased region" description="Polar residues" evidence="8">
    <location>
        <begin position="928"/>
        <end position="937"/>
    </location>
</feature>
<sequence>MSAEESEKMEIDNVSDKDKASYKSSDSEGESSDDMSDNDEELEKQAVGFEKKVEENPYDYNSYVELIKLLQKMAEIERLRRAREKMSRHFPLTPELWISWLQDEISLAASDVERSAVIELFERAVQDYLSVDLWLEYAQFSIGNVGLQAGVQTVRNTFERALTAVGLHVAKGAILWEAYREFENVILGMLQSKADNTVLSESQQQELATQKKRLVTIFRRQLACPLLDMEDTYQEFTEWLNEEPSRRDEVDIKNVESGFKKALQKLSKILSYEENLLSCDDASRADHYRTYLQYEMSGEDPARVQCLYERAVAELCLDASVWLEYIEYLDTTLKIDTVVLPVCKRAVRNCPWSSPLWQHYLTALERYKKPFDEVKDVMEQALSVGFSTAEDYRDLWLGYIDYMRRRVDWNTEPQSTELAELRGVFNRACDHLAQYYGLQGDPSCDILRYWARIEAVYCKNLEKFRLLWNDILSQGHDKTAAMWLEYIQLERAFGDSKHLKRLFPRALTCTQDWPESIGIAWLNFERDEGTLDSYEFCMTKYKSRMKQINAQRERTAAKEAEVTEKGEKWKHQKQDRGKKQNPRDAWKKKHETEGKWAAVAPKSVVRKSSLKDIAETESSVSKESQAVAPPPGYEKQEITDDVSEEPPTKKFKSDNVESEHGVSVAHDSSKDNHTVFVSNLDYSVDEATIKEFFSSLGTLTDLRLVKDFKGRSKGYCYVEFSSSSEAHAALKKDRECIDGRPMFVSRCESDKDTRQRGFKYNTTLEKNKLFVKGLPLTMTKEELEGVFKSYGSLKDVRVVTFRNGHSKGLAYVEFRDEAAAAHALIKTDGMKIGDRTISVAISKPPERKLKPSDTTQSLSVKSLGGGPKSTGSRGRGRTQMSLLPRSLQISQNTAATTPSSTAIPFSNTATSNGSNSNSATNGDGAGDTQKQMSNSDFRQMLLGTKK</sequence>
<name>A0A067RP92_ZOONE</name>
<dbReference type="InterPro" id="IPR003954">
    <property type="entry name" value="RRM_euk-type"/>
</dbReference>
<dbReference type="Pfam" id="PF05391">
    <property type="entry name" value="Lsm_interact"/>
    <property type="match status" value="1"/>
</dbReference>
<dbReference type="Gene3D" id="1.25.40.10">
    <property type="entry name" value="Tetratricopeptide repeat domain"/>
    <property type="match status" value="2"/>
</dbReference>
<feature type="domain" description="RRM" evidence="9">
    <location>
        <begin position="673"/>
        <end position="749"/>
    </location>
</feature>
<dbReference type="PROSITE" id="PS50102">
    <property type="entry name" value="RRM"/>
    <property type="match status" value="2"/>
</dbReference>
<dbReference type="OrthoDB" id="360390at2759"/>
<evidence type="ECO:0000256" key="1">
    <source>
        <dbReference type="ARBA" id="ARBA00004123"/>
    </source>
</evidence>
<dbReference type="InterPro" id="IPR000504">
    <property type="entry name" value="RRM_dom"/>
</dbReference>
<reference evidence="10 11" key="1">
    <citation type="journal article" date="2014" name="Nat. Commun.">
        <title>Molecular traces of alternative social organization in a termite genome.</title>
        <authorList>
            <person name="Terrapon N."/>
            <person name="Li C."/>
            <person name="Robertson H.M."/>
            <person name="Ji L."/>
            <person name="Meng X."/>
            <person name="Booth W."/>
            <person name="Chen Z."/>
            <person name="Childers C.P."/>
            <person name="Glastad K.M."/>
            <person name="Gokhale K."/>
            <person name="Gowin J."/>
            <person name="Gronenberg W."/>
            <person name="Hermansen R.A."/>
            <person name="Hu H."/>
            <person name="Hunt B.G."/>
            <person name="Huylmans A.K."/>
            <person name="Khalil S.M."/>
            <person name="Mitchell R.D."/>
            <person name="Munoz-Torres M.C."/>
            <person name="Mustard J.A."/>
            <person name="Pan H."/>
            <person name="Reese J.T."/>
            <person name="Scharf M.E."/>
            <person name="Sun F."/>
            <person name="Vogel H."/>
            <person name="Xiao J."/>
            <person name="Yang W."/>
            <person name="Yang Z."/>
            <person name="Yang Z."/>
            <person name="Zhou J."/>
            <person name="Zhu J."/>
            <person name="Brent C.S."/>
            <person name="Elsik C.G."/>
            <person name="Goodisman M.A."/>
            <person name="Liberles D.A."/>
            <person name="Roe R.M."/>
            <person name="Vargo E.L."/>
            <person name="Vilcinskas A."/>
            <person name="Wang J."/>
            <person name="Bornberg-Bauer E."/>
            <person name="Korb J."/>
            <person name="Zhang G."/>
            <person name="Liebig J."/>
        </authorList>
    </citation>
    <scope>NUCLEOTIDE SEQUENCE [LARGE SCALE GENOMIC DNA]</scope>
    <source>
        <tissue evidence="10">Whole organism</tissue>
    </source>
</reference>
<feature type="region of interest" description="Disordered" evidence="8">
    <location>
        <begin position="552"/>
        <end position="668"/>
    </location>
</feature>
<dbReference type="InParanoid" id="A0A067RP92"/>
<gene>
    <name evidence="10" type="ORF">L798_01445</name>
</gene>
<feature type="compositionally biased region" description="Acidic residues" evidence="8">
    <location>
        <begin position="27"/>
        <end position="42"/>
    </location>
</feature>
<dbReference type="PANTHER" id="PTHR17204">
    <property type="entry name" value="PRE-MRNA PROCESSING PROTEIN PRP39-RELATED"/>
    <property type="match status" value="1"/>
</dbReference>
<feature type="compositionally biased region" description="Basic and acidic residues" evidence="8">
    <location>
        <begin position="552"/>
        <end position="594"/>
    </location>
</feature>
<dbReference type="InterPro" id="IPR003107">
    <property type="entry name" value="HAT"/>
</dbReference>
<feature type="compositionally biased region" description="Low complexity" evidence="8">
    <location>
        <begin position="893"/>
        <end position="922"/>
    </location>
</feature>
<dbReference type="InterPro" id="IPR059164">
    <property type="entry name" value="HAT_PRP39_C"/>
</dbReference>
<comment type="subcellular location">
    <subcellularLocation>
        <location evidence="1">Nucleus</location>
    </subcellularLocation>
</comment>
<dbReference type="InterPro" id="IPR011990">
    <property type="entry name" value="TPR-like_helical_dom_sf"/>
</dbReference>
<proteinExistence type="predicted"/>
<dbReference type="CDD" id="cd12391">
    <property type="entry name" value="RRM1_SART3"/>
    <property type="match status" value="1"/>
</dbReference>
<evidence type="ECO:0000256" key="3">
    <source>
        <dbReference type="ARBA" id="ARBA00022737"/>
    </source>
</evidence>
<evidence type="ECO:0000313" key="11">
    <source>
        <dbReference type="Proteomes" id="UP000027135"/>
    </source>
</evidence>
<protein>
    <submittedName>
        <fullName evidence="10">Squamous cell carcinoma antigen recognized by T-cells 3</fullName>
    </submittedName>
</protein>
<evidence type="ECO:0000256" key="4">
    <source>
        <dbReference type="ARBA" id="ARBA00022884"/>
    </source>
</evidence>
<keyword evidence="2" id="KW-0507">mRNA processing</keyword>
<evidence type="ECO:0000256" key="7">
    <source>
        <dbReference type="PROSITE-ProRule" id="PRU00176"/>
    </source>
</evidence>
<feature type="region of interest" description="Disordered" evidence="8">
    <location>
        <begin position="838"/>
        <end position="946"/>
    </location>
</feature>
<dbReference type="AlphaFoldDB" id="A0A067RP92"/>
<evidence type="ECO:0000256" key="5">
    <source>
        <dbReference type="ARBA" id="ARBA00023187"/>
    </source>
</evidence>
<keyword evidence="11" id="KW-1185">Reference proteome</keyword>
<keyword evidence="4 7" id="KW-0694">RNA-binding</keyword>
<dbReference type="SMART" id="SM00361">
    <property type="entry name" value="RRM_1"/>
    <property type="match status" value="1"/>
</dbReference>
<keyword evidence="3" id="KW-0677">Repeat</keyword>
<evidence type="ECO:0000259" key="9">
    <source>
        <dbReference type="PROSITE" id="PS50102"/>
    </source>
</evidence>
<evidence type="ECO:0000256" key="8">
    <source>
        <dbReference type="SAM" id="MobiDB-lite"/>
    </source>
</evidence>
<organism evidence="10 11">
    <name type="scientific">Zootermopsis nevadensis</name>
    <name type="common">Dampwood termite</name>
    <dbReference type="NCBI Taxonomy" id="136037"/>
    <lineage>
        <taxon>Eukaryota</taxon>
        <taxon>Metazoa</taxon>
        <taxon>Ecdysozoa</taxon>
        <taxon>Arthropoda</taxon>
        <taxon>Hexapoda</taxon>
        <taxon>Insecta</taxon>
        <taxon>Pterygota</taxon>
        <taxon>Neoptera</taxon>
        <taxon>Polyneoptera</taxon>
        <taxon>Dictyoptera</taxon>
        <taxon>Blattodea</taxon>
        <taxon>Blattoidea</taxon>
        <taxon>Termitoidae</taxon>
        <taxon>Termopsidae</taxon>
        <taxon>Zootermopsis</taxon>
    </lineage>
</organism>
<dbReference type="FunFam" id="1.25.40.10:FF:000098">
    <property type="entry name" value="Squamous cell carcinoma antigen recognized by T-cells 3"/>
    <property type="match status" value="1"/>
</dbReference>
<feature type="region of interest" description="Disordered" evidence="8">
    <location>
        <begin position="1"/>
        <end position="44"/>
    </location>
</feature>
<dbReference type="eggNOG" id="KOG0128">
    <property type="taxonomic scope" value="Eukaryota"/>
</dbReference>
<dbReference type="GO" id="GO:0006397">
    <property type="term" value="P:mRNA processing"/>
    <property type="evidence" value="ECO:0007669"/>
    <property type="project" value="UniProtKB-KW"/>
</dbReference>
<dbReference type="InterPro" id="IPR012677">
    <property type="entry name" value="Nucleotide-bd_a/b_plait_sf"/>
</dbReference>
<dbReference type="Pfam" id="PF00076">
    <property type="entry name" value="RRM_1"/>
    <property type="match status" value="2"/>
</dbReference>
<feature type="domain" description="RRM" evidence="9">
    <location>
        <begin position="767"/>
        <end position="844"/>
    </location>
</feature>
<dbReference type="SUPFAM" id="SSF48452">
    <property type="entry name" value="TPR-like"/>
    <property type="match status" value="1"/>
</dbReference>
<evidence type="ECO:0000256" key="6">
    <source>
        <dbReference type="ARBA" id="ARBA00023242"/>
    </source>
</evidence>
<dbReference type="InterPro" id="IPR034218">
    <property type="entry name" value="SART3_RRM2"/>
</dbReference>
<dbReference type="EMBL" id="KK852507">
    <property type="protein sequence ID" value="KDR22450.1"/>
    <property type="molecule type" value="Genomic_DNA"/>
</dbReference>
<dbReference type="Pfam" id="PF16605">
    <property type="entry name" value="LSM_int_assoc"/>
    <property type="match status" value="1"/>
</dbReference>
<dbReference type="Gene3D" id="3.30.70.330">
    <property type="match status" value="2"/>
</dbReference>
<dbReference type="GO" id="GO:0008380">
    <property type="term" value="P:RNA splicing"/>
    <property type="evidence" value="ECO:0007669"/>
    <property type="project" value="UniProtKB-KW"/>
</dbReference>
<dbReference type="GO" id="GO:0003723">
    <property type="term" value="F:RNA binding"/>
    <property type="evidence" value="ECO:0007669"/>
    <property type="project" value="UniProtKB-UniRule"/>
</dbReference>
<dbReference type="STRING" id="136037.A0A067RP92"/>
<dbReference type="GO" id="GO:0005634">
    <property type="term" value="C:nucleus"/>
    <property type="evidence" value="ECO:0007669"/>
    <property type="project" value="UniProtKB-SubCell"/>
</dbReference>
<dbReference type="OMA" id="LWARYIL"/>
<keyword evidence="6" id="KW-0539">Nucleus</keyword>
<dbReference type="SUPFAM" id="SSF54928">
    <property type="entry name" value="RNA-binding domain, RBD"/>
    <property type="match status" value="1"/>
</dbReference>
<dbReference type="SMART" id="SM00360">
    <property type="entry name" value="RRM"/>
    <property type="match status" value="2"/>
</dbReference>
<evidence type="ECO:0000256" key="2">
    <source>
        <dbReference type="ARBA" id="ARBA00022664"/>
    </source>
</evidence>
<dbReference type="InterPro" id="IPR035979">
    <property type="entry name" value="RBD_domain_sf"/>
</dbReference>
<dbReference type="FunCoup" id="A0A067RP92">
    <property type="interactions" value="1220"/>
</dbReference>
<feature type="compositionally biased region" description="Basic and acidic residues" evidence="8">
    <location>
        <begin position="1"/>
        <end position="21"/>
    </location>
</feature>
<dbReference type="PANTHER" id="PTHR17204:SF25">
    <property type="entry name" value="RRM DOMAIN-CONTAINING PROTEIN"/>
    <property type="match status" value="1"/>
</dbReference>
<evidence type="ECO:0000313" key="10">
    <source>
        <dbReference type="EMBL" id="KDR22450.1"/>
    </source>
</evidence>
<keyword evidence="5" id="KW-0508">mRNA splicing</keyword>